<dbReference type="AlphaFoldDB" id="A0A6I9QJS2"/>
<sequence>MVVVHVQAAESEEFLYECPSSSTIDEIADSMCDIATLQSKIHTLSRLLRRRALMDDAFRESYPDVALALERTLSEAEVYASKDQVQYKRFLSPHALRAHIKSIEKEVKGSQLMSLSDLNLSQFFSDSEHHDGMQLWWAGKELVRGKRLSDYIGENEKTKVGVLCRIKVIHFWGIP</sequence>
<keyword evidence="3" id="KW-0969">Cilium</keyword>
<evidence type="ECO:0000313" key="2">
    <source>
        <dbReference type="Proteomes" id="UP000504607"/>
    </source>
</evidence>
<dbReference type="Proteomes" id="UP000504607">
    <property type="component" value="Unplaced"/>
</dbReference>
<comment type="similarity">
    <text evidence="1">Belongs to the CFAP298 family.</text>
</comment>
<evidence type="ECO:0000256" key="1">
    <source>
        <dbReference type="ARBA" id="ARBA00009619"/>
    </source>
</evidence>
<keyword evidence="3" id="KW-0966">Cell projection</keyword>
<dbReference type="OrthoDB" id="276065at2759"/>
<dbReference type="PANTHER" id="PTHR13238">
    <property type="entry name" value="PROTEIN C21ORF59"/>
    <property type="match status" value="1"/>
</dbReference>
<proteinExistence type="inferred from homology"/>
<dbReference type="Pfam" id="PF11069">
    <property type="entry name" value="CFAP298"/>
    <property type="match status" value="1"/>
</dbReference>
<protein>
    <submittedName>
        <fullName evidence="3">Cilia- and flagella-associated protein 298</fullName>
    </submittedName>
</protein>
<keyword evidence="3" id="KW-0282">Flagellum</keyword>
<reference evidence="3" key="1">
    <citation type="submission" date="2025-08" db="UniProtKB">
        <authorList>
            <consortium name="RefSeq"/>
        </authorList>
    </citation>
    <scope>IDENTIFICATION</scope>
</reference>
<dbReference type="PANTHER" id="PTHR13238:SF0">
    <property type="entry name" value="CILIA- AND FLAGELLA-ASSOCIATED PROTEIN 298"/>
    <property type="match status" value="1"/>
</dbReference>
<dbReference type="InterPro" id="IPR021298">
    <property type="entry name" value="CFAP298"/>
</dbReference>
<keyword evidence="2" id="KW-1185">Reference proteome</keyword>
<gene>
    <name evidence="3" type="primary">LOC105036765</name>
</gene>
<evidence type="ECO:0000313" key="3">
    <source>
        <dbReference type="RefSeq" id="XP_010910802.1"/>
    </source>
</evidence>
<name>A0A6I9QJS2_ELAGV</name>
<accession>A0A6I9QJS2</accession>
<dbReference type="InParanoid" id="A0A6I9QJS2"/>
<dbReference type="RefSeq" id="XP_010910802.1">
    <property type="nucleotide sequence ID" value="XM_010912500.1"/>
</dbReference>
<organism evidence="2 3">
    <name type="scientific">Elaeis guineensis var. tenera</name>
    <name type="common">Oil palm</name>
    <dbReference type="NCBI Taxonomy" id="51953"/>
    <lineage>
        <taxon>Eukaryota</taxon>
        <taxon>Viridiplantae</taxon>
        <taxon>Streptophyta</taxon>
        <taxon>Embryophyta</taxon>
        <taxon>Tracheophyta</taxon>
        <taxon>Spermatophyta</taxon>
        <taxon>Magnoliopsida</taxon>
        <taxon>Liliopsida</taxon>
        <taxon>Arecaceae</taxon>
        <taxon>Arecoideae</taxon>
        <taxon>Cocoseae</taxon>
        <taxon>Elaeidinae</taxon>
        <taxon>Elaeis</taxon>
    </lineage>
</organism>